<dbReference type="Pfam" id="PF25917">
    <property type="entry name" value="BSH_RND"/>
    <property type="match status" value="1"/>
</dbReference>
<dbReference type="PANTHER" id="PTHR30469:SF33">
    <property type="entry name" value="SLR1207 PROTEIN"/>
    <property type="match status" value="1"/>
</dbReference>
<accession>A0A8I1GFP9</accession>
<feature type="transmembrane region" description="Helical" evidence="2">
    <location>
        <begin position="28"/>
        <end position="46"/>
    </location>
</feature>
<dbReference type="GO" id="GO:1990281">
    <property type="term" value="C:efflux pump complex"/>
    <property type="evidence" value="ECO:0007669"/>
    <property type="project" value="TreeGrafter"/>
</dbReference>
<gene>
    <name evidence="5" type="ORF">JDN41_05535</name>
</gene>
<dbReference type="FunFam" id="2.40.30.170:FF:000010">
    <property type="entry name" value="Efflux RND transporter periplasmic adaptor subunit"/>
    <property type="match status" value="1"/>
</dbReference>
<protein>
    <submittedName>
        <fullName evidence="5">Efflux RND transporter periplasmic adaptor subunit</fullName>
    </submittedName>
</protein>
<feature type="domain" description="CusB-like beta-barrel" evidence="4">
    <location>
        <begin position="246"/>
        <end position="319"/>
    </location>
</feature>
<keyword evidence="6" id="KW-1185">Reference proteome</keyword>
<dbReference type="Pfam" id="PF25954">
    <property type="entry name" value="Beta-barrel_RND_2"/>
    <property type="match status" value="1"/>
</dbReference>
<dbReference type="InterPro" id="IPR058792">
    <property type="entry name" value="Beta-barrel_RND_2"/>
</dbReference>
<comment type="caution">
    <text evidence="5">The sequence shown here is derived from an EMBL/GenBank/DDBJ whole genome shotgun (WGS) entry which is preliminary data.</text>
</comment>
<name>A0A8I1GFP9_9HYPH</name>
<dbReference type="InterPro" id="IPR006143">
    <property type="entry name" value="RND_pump_MFP"/>
</dbReference>
<dbReference type="GO" id="GO:0015562">
    <property type="term" value="F:efflux transmembrane transporter activity"/>
    <property type="evidence" value="ECO:0007669"/>
    <property type="project" value="TreeGrafter"/>
</dbReference>
<dbReference type="NCBIfam" id="TIGR01730">
    <property type="entry name" value="RND_mfp"/>
    <property type="match status" value="1"/>
</dbReference>
<dbReference type="Proteomes" id="UP000623250">
    <property type="component" value="Unassembled WGS sequence"/>
</dbReference>
<sequence>MNVIERQPEAGDIRAVLGVRRKRRSFRWLWLMLAVVALGGAYYAYFHRSGTSGPVYVTEPAVKGELTVTVTATGTVYPTNQVEVSSELSGIIRKVLVDHNDTVKAGQVVAELDTVTLNAMVERSRAALAAAKARVIQAEATAFERSKNFDRQKSLNASRFTSDTALDFARADLGRSTATVDSAKADVRVAEAELKQNETALSKSKLYSPVDGVVLKRSVEPGQTVAASFQPPILFIIAENLKRVELRVDVDEADVGKVRVGQKATFTVEAYPGRRFPARIEQVRFASDTTNHVVTYKAILRADNPDLVLRPGMTATADIVVDEAKDAVLIPNAALRFAPPPPPKKERGGFSLFKMPRMQPTTPVADTSTNERRVYVLKDGKPLALRIRVGPSDKSVTQVKAGLDAGAEVITDLEDGAS</sequence>
<evidence type="ECO:0000259" key="3">
    <source>
        <dbReference type="Pfam" id="PF25917"/>
    </source>
</evidence>
<evidence type="ECO:0000256" key="1">
    <source>
        <dbReference type="ARBA" id="ARBA00009477"/>
    </source>
</evidence>
<evidence type="ECO:0000259" key="4">
    <source>
        <dbReference type="Pfam" id="PF25954"/>
    </source>
</evidence>
<dbReference type="EMBL" id="JAEMUK010000010">
    <property type="protein sequence ID" value="MBJ7543016.1"/>
    <property type="molecule type" value="Genomic_DNA"/>
</dbReference>
<dbReference type="Gene3D" id="2.40.50.100">
    <property type="match status" value="1"/>
</dbReference>
<evidence type="ECO:0000313" key="5">
    <source>
        <dbReference type="EMBL" id="MBJ7543016.1"/>
    </source>
</evidence>
<keyword evidence="2" id="KW-0812">Transmembrane</keyword>
<feature type="domain" description="Multidrug resistance protein MdtA-like barrel-sandwich hybrid" evidence="3">
    <location>
        <begin position="80"/>
        <end position="234"/>
    </location>
</feature>
<reference evidence="5 6" key="1">
    <citation type="submission" date="2020-12" db="EMBL/GenBank/DDBJ databases">
        <title>Revised draft genomes of Rhodomicrobium vannielii ATCC 17100 and Rhodomicrobium udaipurense JA643.</title>
        <authorList>
            <person name="Conners E.M."/>
            <person name="Davenport E.J."/>
            <person name="Bose A."/>
        </authorList>
    </citation>
    <scope>NUCLEOTIDE SEQUENCE [LARGE SCALE GENOMIC DNA]</scope>
    <source>
        <strain evidence="5 6">JA643</strain>
    </source>
</reference>
<dbReference type="PANTHER" id="PTHR30469">
    <property type="entry name" value="MULTIDRUG RESISTANCE PROTEIN MDTA"/>
    <property type="match status" value="1"/>
</dbReference>
<organism evidence="5 6">
    <name type="scientific">Rhodomicrobium udaipurense</name>
    <dbReference type="NCBI Taxonomy" id="1202716"/>
    <lineage>
        <taxon>Bacteria</taxon>
        <taxon>Pseudomonadati</taxon>
        <taxon>Pseudomonadota</taxon>
        <taxon>Alphaproteobacteria</taxon>
        <taxon>Hyphomicrobiales</taxon>
        <taxon>Hyphomicrobiaceae</taxon>
        <taxon>Rhodomicrobium</taxon>
    </lineage>
</organism>
<comment type="similarity">
    <text evidence="1">Belongs to the membrane fusion protein (MFP) (TC 8.A.1) family.</text>
</comment>
<dbReference type="Gene3D" id="2.40.30.170">
    <property type="match status" value="1"/>
</dbReference>
<evidence type="ECO:0000313" key="6">
    <source>
        <dbReference type="Proteomes" id="UP000623250"/>
    </source>
</evidence>
<dbReference type="AlphaFoldDB" id="A0A8I1GFP9"/>
<keyword evidence="2" id="KW-0472">Membrane</keyword>
<evidence type="ECO:0000256" key="2">
    <source>
        <dbReference type="SAM" id="Phobius"/>
    </source>
</evidence>
<keyword evidence="2" id="KW-1133">Transmembrane helix</keyword>
<dbReference type="InterPro" id="IPR058625">
    <property type="entry name" value="MdtA-like_BSH"/>
</dbReference>
<proteinExistence type="inferred from homology"/>
<dbReference type="SUPFAM" id="SSF111369">
    <property type="entry name" value="HlyD-like secretion proteins"/>
    <property type="match status" value="1"/>
</dbReference>
<dbReference type="RefSeq" id="WP_199502322.1">
    <property type="nucleotide sequence ID" value="NZ_JAEMUK010000010.1"/>
</dbReference>
<dbReference type="Gene3D" id="1.10.287.470">
    <property type="entry name" value="Helix hairpin bin"/>
    <property type="match status" value="1"/>
</dbReference>